<accession>A0A4Y2F049</accession>
<proteinExistence type="predicted"/>
<evidence type="ECO:0000313" key="2">
    <source>
        <dbReference type="Proteomes" id="UP000499080"/>
    </source>
</evidence>
<name>A0A4Y2F049_ARAVE</name>
<dbReference type="OrthoDB" id="6437556at2759"/>
<organism evidence="1 2">
    <name type="scientific">Araneus ventricosus</name>
    <name type="common">Orbweaver spider</name>
    <name type="synonym">Epeira ventricosa</name>
    <dbReference type="NCBI Taxonomy" id="182803"/>
    <lineage>
        <taxon>Eukaryota</taxon>
        <taxon>Metazoa</taxon>
        <taxon>Ecdysozoa</taxon>
        <taxon>Arthropoda</taxon>
        <taxon>Chelicerata</taxon>
        <taxon>Arachnida</taxon>
        <taxon>Araneae</taxon>
        <taxon>Araneomorphae</taxon>
        <taxon>Entelegynae</taxon>
        <taxon>Araneoidea</taxon>
        <taxon>Araneidae</taxon>
        <taxon>Araneus</taxon>
    </lineage>
</organism>
<reference evidence="1 2" key="1">
    <citation type="journal article" date="2019" name="Sci. Rep.">
        <title>Orb-weaving spider Araneus ventricosus genome elucidates the spidroin gene catalogue.</title>
        <authorList>
            <person name="Kono N."/>
            <person name="Nakamura H."/>
            <person name="Ohtoshi R."/>
            <person name="Moran D.A.P."/>
            <person name="Shinohara A."/>
            <person name="Yoshida Y."/>
            <person name="Fujiwara M."/>
            <person name="Mori M."/>
            <person name="Tomita M."/>
            <person name="Arakawa K."/>
        </authorList>
    </citation>
    <scope>NUCLEOTIDE SEQUENCE [LARGE SCALE GENOMIC DNA]</scope>
</reference>
<dbReference type="AlphaFoldDB" id="A0A4Y2F049"/>
<dbReference type="Proteomes" id="UP000499080">
    <property type="component" value="Unassembled WGS sequence"/>
</dbReference>
<gene>
    <name evidence="1" type="ORF">AVEN_74639_1</name>
</gene>
<protein>
    <recommendedName>
        <fullName evidence="3">RNase H type-1 domain-containing protein</fullName>
    </recommendedName>
</protein>
<evidence type="ECO:0000313" key="1">
    <source>
        <dbReference type="EMBL" id="GBM33899.1"/>
    </source>
</evidence>
<comment type="caution">
    <text evidence="1">The sequence shown here is derived from an EMBL/GenBank/DDBJ whole genome shotgun (WGS) entry which is preliminary data.</text>
</comment>
<keyword evidence="2" id="KW-1185">Reference proteome</keyword>
<dbReference type="EMBL" id="BGPR01000745">
    <property type="protein sequence ID" value="GBM33899.1"/>
    <property type="molecule type" value="Genomic_DNA"/>
</dbReference>
<sequence>MLKSKCFLIASPLLKRYRSPKVKSNFVLSVKDNLYNAKDLVSLVCNPGNELADHFAKISSSCGADMSIPVPYSYVKRVCKEFLMNERNSYWKNPTTGKRTKEILPSANLDLLISNKYVIYLLTNHGPFPAYIYRFKILNIPDCLRGEHGDVDNYLTSCMYTKDYHLLLPTGAARTHWTRKLCKNFFFFKEVEVNF</sequence>
<evidence type="ECO:0008006" key="3">
    <source>
        <dbReference type="Google" id="ProtNLM"/>
    </source>
</evidence>